<proteinExistence type="predicted"/>
<feature type="region of interest" description="Disordered" evidence="1">
    <location>
        <begin position="181"/>
        <end position="238"/>
    </location>
</feature>
<protein>
    <submittedName>
        <fullName evidence="2">Uncharacterized protein</fullName>
    </submittedName>
</protein>
<dbReference type="AlphaFoldDB" id="Q1QRE8"/>
<evidence type="ECO:0000256" key="1">
    <source>
        <dbReference type="SAM" id="MobiDB-lite"/>
    </source>
</evidence>
<dbReference type="KEGG" id="nha:Nham_0303"/>
<sequence>MRQVHFRASRAYPLVSANKEARVSYTVIKTIKGRQYYYEQTARYRNGKRTPLMRYIGPVDPKRQRKRIALSDIFRALFEVGGYVAVKGTKRPDYKVKDIESGRTCQMRQANLKALYKQYGVDLSSPQAFSATSAHLSQAQRQELMHKVLAAGRAARAPKAPEAKFDWSGLEAKMAANKAARQTAQDAPGRTQEAPAKNFTVDDEIEAREAKFEAAVDEYNAGTTAAPDAPAPDDAPES</sequence>
<keyword evidence="3" id="KW-1185">Reference proteome</keyword>
<organism evidence="2 3">
    <name type="scientific">Nitrobacter hamburgensis (strain DSM 10229 / NCIMB 13809 / X14)</name>
    <dbReference type="NCBI Taxonomy" id="323097"/>
    <lineage>
        <taxon>Bacteria</taxon>
        <taxon>Pseudomonadati</taxon>
        <taxon>Pseudomonadota</taxon>
        <taxon>Alphaproteobacteria</taxon>
        <taxon>Hyphomicrobiales</taxon>
        <taxon>Nitrobacteraceae</taxon>
        <taxon>Nitrobacter</taxon>
    </lineage>
</organism>
<dbReference type="EMBL" id="CP000319">
    <property type="protein sequence ID" value="ABE61199.1"/>
    <property type="molecule type" value="Genomic_DNA"/>
</dbReference>
<dbReference type="Proteomes" id="UP000001953">
    <property type="component" value="Chromosome"/>
</dbReference>
<reference evidence="2 3" key="1">
    <citation type="submission" date="2006-03" db="EMBL/GenBank/DDBJ databases">
        <title>Complete sequence of chromosome of Nitrobacter hamburgensis X14.</title>
        <authorList>
            <consortium name="US DOE Joint Genome Institute"/>
            <person name="Copeland A."/>
            <person name="Lucas S."/>
            <person name="Lapidus A."/>
            <person name="Barry K."/>
            <person name="Detter J.C."/>
            <person name="Glavina del Rio T."/>
            <person name="Hammon N."/>
            <person name="Israni S."/>
            <person name="Dalin E."/>
            <person name="Tice H."/>
            <person name="Pitluck S."/>
            <person name="Chain P."/>
            <person name="Malfatti S."/>
            <person name="Shin M."/>
            <person name="Vergez L."/>
            <person name="Schmutz J."/>
            <person name="Larimer F."/>
            <person name="Land M."/>
            <person name="Hauser L."/>
            <person name="Kyrpides N."/>
            <person name="Ivanova N."/>
            <person name="Ward B."/>
            <person name="Arp D."/>
            <person name="Klotz M."/>
            <person name="Stein L."/>
            <person name="O'Mullan G."/>
            <person name="Starkenburg S."/>
            <person name="Sayavedra L."/>
            <person name="Poret-Peterson A.T."/>
            <person name="Gentry M.E."/>
            <person name="Bruce D."/>
            <person name="Richardson P."/>
        </authorList>
    </citation>
    <scope>NUCLEOTIDE SEQUENCE [LARGE SCALE GENOMIC DNA]</scope>
    <source>
        <strain evidence="3">DSM 10229 / NCIMB 13809 / X14</strain>
    </source>
</reference>
<evidence type="ECO:0000313" key="2">
    <source>
        <dbReference type="EMBL" id="ABE61199.1"/>
    </source>
</evidence>
<dbReference type="HOGENOM" id="CLU_1164893_0_0_5"/>
<evidence type="ECO:0000313" key="3">
    <source>
        <dbReference type="Proteomes" id="UP000001953"/>
    </source>
</evidence>
<name>Q1QRE8_NITHX</name>
<accession>Q1QRE8</accession>
<gene>
    <name evidence="2" type="ordered locus">Nham_0303</name>
</gene>